<reference evidence="1" key="1">
    <citation type="submission" date="2014-09" db="EMBL/GenBank/DDBJ databases">
        <authorList>
            <person name="Magalhaes I.L.F."/>
            <person name="Oliveira U."/>
            <person name="Santos F.R."/>
            <person name="Vidigal T.H.D.A."/>
            <person name="Brescovit A.D."/>
            <person name="Santos A.J."/>
        </authorList>
    </citation>
    <scope>NUCLEOTIDE SEQUENCE</scope>
    <source>
        <tissue evidence="1">Shoot tissue taken approximately 20 cm above the soil surface</tissue>
    </source>
</reference>
<name>A0A0A8YR52_ARUDO</name>
<protein>
    <submittedName>
        <fullName evidence="1">Uncharacterized protein</fullName>
    </submittedName>
</protein>
<evidence type="ECO:0000313" key="1">
    <source>
        <dbReference type="EMBL" id="JAD28906.1"/>
    </source>
</evidence>
<dbReference type="EMBL" id="GBRH01268989">
    <property type="protein sequence ID" value="JAD28906.1"/>
    <property type="molecule type" value="Transcribed_RNA"/>
</dbReference>
<organism evidence="1">
    <name type="scientific">Arundo donax</name>
    <name type="common">Giant reed</name>
    <name type="synonym">Donax arundinaceus</name>
    <dbReference type="NCBI Taxonomy" id="35708"/>
    <lineage>
        <taxon>Eukaryota</taxon>
        <taxon>Viridiplantae</taxon>
        <taxon>Streptophyta</taxon>
        <taxon>Embryophyta</taxon>
        <taxon>Tracheophyta</taxon>
        <taxon>Spermatophyta</taxon>
        <taxon>Magnoliopsida</taxon>
        <taxon>Liliopsida</taxon>
        <taxon>Poales</taxon>
        <taxon>Poaceae</taxon>
        <taxon>PACMAD clade</taxon>
        <taxon>Arundinoideae</taxon>
        <taxon>Arundineae</taxon>
        <taxon>Arundo</taxon>
    </lineage>
</organism>
<accession>A0A0A8YR52</accession>
<proteinExistence type="predicted"/>
<reference evidence="1" key="2">
    <citation type="journal article" date="2015" name="Data Brief">
        <title>Shoot transcriptome of the giant reed, Arundo donax.</title>
        <authorList>
            <person name="Barrero R.A."/>
            <person name="Guerrero F.D."/>
            <person name="Moolhuijzen P."/>
            <person name="Goolsby J.A."/>
            <person name="Tidwell J."/>
            <person name="Bellgard S.E."/>
            <person name="Bellgard M.I."/>
        </authorList>
    </citation>
    <scope>NUCLEOTIDE SEQUENCE</scope>
    <source>
        <tissue evidence="1">Shoot tissue taken approximately 20 cm above the soil surface</tissue>
    </source>
</reference>
<dbReference type="AlphaFoldDB" id="A0A0A8YR52"/>
<sequence>MFRVQCKTQGILCMSSVKPTCTVLTNHSIRI</sequence>